<reference evidence="10" key="3">
    <citation type="submission" date="2012-09" db="EMBL/GenBank/DDBJ databases">
        <authorList>
            <consortium name="VectorBase"/>
        </authorList>
    </citation>
    <scope>NUCLEOTIDE SEQUENCE</scope>
    <source>
        <strain evidence="10">Liverpool</strain>
    </source>
</reference>
<reference evidence="10" key="2">
    <citation type="journal article" date="2007" name="Science">
        <title>Genome sequence of Aedes aegypti, a major arbovirus vector.</title>
        <authorList>
            <person name="Nene V."/>
            <person name="Wortman J.R."/>
            <person name="Lawson D."/>
            <person name="Haas B."/>
            <person name="Kodira C."/>
            <person name="Tu Z.J."/>
            <person name="Loftus B."/>
            <person name="Xi Z."/>
            <person name="Megy K."/>
            <person name="Grabherr M."/>
            <person name="Ren Q."/>
            <person name="Zdobnov E.M."/>
            <person name="Lobo N.F."/>
            <person name="Campbell K.S."/>
            <person name="Brown S.E."/>
            <person name="Bonaldo M.F."/>
            <person name="Zhu J."/>
            <person name="Sinkins S.P."/>
            <person name="Hogenkamp D.G."/>
            <person name="Amedeo P."/>
            <person name="Arensburger P."/>
            <person name="Atkinson P.W."/>
            <person name="Bidwell S."/>
            <person name="Biedler J."/>
            <person name="Birney E."/>
            <person name="Bruggner R.V."/>
            <person name="Costas J."/>
            <person name="Coy M.R."/>
            <person name="Crabtree J."/>
            <person name="Crawford M."/>
            <person name="Debruyn B."/>
            <person name="Decaprio D."/>
            <person name="Eiglmeier K."/>
            <person name="Eisenstadt E."/>
            <person name="El-Dorry H."/>
            <person name="Gelbart W.M."/>
            <person name="Gomes S.L."/>
            <person name="Hammond M."/>
            <person name="Hannick L.I."/>
            <person name="Hogan J.R."/>
            <person name="Holmes M.H."/>
            <person name="Jaffe D."/>
            <person name="Johnston J.S."/>
            <person name="Kennedy R.C."/>
            <person name="Koo H."/>
            <person name="Kravitz S."/>
            <person name="Kriventseva E.V."/>
            <person name="Kulp D."/>
            <person name="Labutti K."/>
            <person name="Lee E."/>
            <person name="Li S."/>
            <person name="Lovin D.D."/>
            <person name="Mao C."/>
            <person name="Mauceli E."/>
            <person name="Menck C.F."/>
            <person name="Miller J.R."/>
            <person name="Montgomery P."/>
            <person name="Mori A."/>
            <person name="Nascimento A.L."/>
            <person name="Naveira H.F."/>
            <person name="Nusbaum C."/>
            <person name="O'leary S."/>
            <person name="Orvis J."/>
            <person name="Pertea M."/>
            <person name="Quesneville H."/>
            <person name="Reidenbach K.R."/>
            <person name="Rogers Y.H."/>
            <person name="Roth C.W."/>
            <person name="Schneider J.R."/>
            <person name="Schatz M."/>
            <person name="Shumway M."/>
            <person name="Stanke M."/>
            <person name="Stinson E.O."/>
            <person name="Tubio J.M."/>
            <person name="Vanzee J.P."/>
            <person name="Verjovski-Almeida S."/>
            <person name="Werner D."/>
            <person name="White O."/>
            <person name="Wyder S."/>
            <person name="Zeng Q."/>
            <person name="Zhao Q."/>
            <person name="Zhao Y."/>
            <person name="Hill C.A."/>
            <person name="Raikhel A.S."/>
            <person name="Soares M.B."/>
            <person name="Knudson D.L."/>
            <person name="Lee N.H."/>
            <person name="Galagan J."/>
            <person name="Salzberg S.L."/>
            <person name="Paulsen I.T."/>
            <person name="Dimopoulos G."/>
            <person name="Collins F.H."/>
            <person name="Birren B."/>
            <person name="Fraser-Liggett C.M."/>
            <person name="Severson D.W."/>
        </authorList>
    </citation>
    <scope>NUCLEOTIDE SEQUENCE [LARGE SCALE GENOMIC DNA]</scope>
    <source>
        <strain evidence="10">Liverpool</strain>
    </source>
</reference>
<keyword evidence="4" id="KW-0067">ATP-binding</keyword>
<evidence type="ECO:0000256" key="8">
    <source>
        <dbReference type="ARBA" id="ARBA00023136"/>
    </source>
</evidence>
<protein>
    <submittedName>
        <fullName evidence="10">AAEL017576-PA</fullName>
    </submittedName>
</protein>
<evidence type="ECO:0000313" key="11">
    <source>
        <dbReference type="Proteomes" id="UP000682892"/>
    </source>
</evidence>
<gene>
    <name evidence="10" type="ORF">AaeL_AAEL017576</name>
</gene>
<dbReference type="AlphaFoldDB" id="J9HGI1"/>
<dbReference type="GO" id="GO:0016020">
    <property type="term" value="C:membrane"/>
    <property type="evidence" value="ECO:0007669"/>
    <property type="project" value="UniProtKB-SubCell"/>
</dbReference>
<evidence type="ECO:0000256" key="2">
    <source>
        <dbReference type="ARBA" id="ARBA00022692"/>
    </source>
</evidence>
<dbReference type="GO" id="GO:0005524">
    <property type="term" value="F:ATP binding"/>
    <property type="evidence" value="ECO:0007669"/>
    <property type="project" value="UniProtKB-KW"/>
</dbReference>
<dbReference type="Gene3D" id="1.20.1110.10">
    <property type="entry name" value="Calcium-transporting ATPase, transmembrane domain"/>
    <property type="match status" value="1"/>
</dbReference>
<organism evidence="10 11">
    <name type="scientific">Aedes aegypti</name>
    <name type="common">Yellowfever mosquito</name>
    <name type="synonym">Culex aegypti</name>
    <dbReference type="NCBI Taxonomy" id="7159"/>
    <lineage>
        <taxon>Eukaryota</taxon>
        <taxon>Metazoa</taxon>
        <taxon>Ecdysozoa</taxon>
        <taxon>Arthropoda</taxon>
        <taxon>Hexapoda</taxon>
        <taxon>Insecta</taxon>
        <taxon>Pterygota</taxon>
        <taxon>Neoptera</taxon>
        <taxon>Endopterygota</taxon>
        <taxon>Diptera</taxon>
        <taxon>Nematocera</taxon>
        <taxon>Culicoidea</taxon>
        <taxon>Culicidae</taxon>
        <taxon>Culicinae</taxon>
        <taxon>Aedini</taxon>
        <taxon>Aedes</taxon>
        <taxon>Stegomyia</taxon>
    </lineage>
</organism>
<keyword evidence="5" id="KW-0460">Magnesium</keyword>
<keyword evidence="3" id="KW-0547">Nucleotide-binding</keyword>
<reference evidence="10" key="1">
    <citation type="submission" date="2005-10" db="EMBL/GenBank/DDBJ databases">
        <authorList>
            <person name="Loftus B.J."/>
            <person name="Nene V.M."/>
            <person name="Hannick L.I."/>
            <person name="Bidwell S."/>
            <person name="Haas B."/>
            <person name="Amedeo P."/>
            <person name="Orvis J."/>
            <person name="Wortman J.R."/>
            <person name="White O.R."/>
            <person name="Salzberg S."/>
            <person name="Shumway M."/>
            <person name="Koo H."/>
            <person name="Zhao Y."/>
            <person name="Holmes M."/>
            <person name="Miller J."/>
            <person name="Schatz M."/>
            <person name="Pop M."/>
            <person name="Pai G."/>
            <person name="Utterback T."/>
            <person name="Rogers Y.-H."/>
            <person name="Kravitz S."/>
            <person name="Fraser C.M."/>
        </authorList>
    </citation>
    <scope>NUCLEOTIDE SEQUENCE</scope>
    <source>
        <strain evidence="10">Liverpool</strain>
    </source>
</reference>
<dbReference type="Proteomes" id="UP000682892">
    <property type="component" value="Unassembled WGS sequence"/>
</dbReference>
<keyword evidence="6" id="KW-1278">Translocase</keyword>
<evidence type="ECO:0000256" key="6">
    <source>
        <dbReference type="ARBA" id="ARBA00022967"/>
    </source>
</evidence>
<evidence type="ECO:0000256" key="9">
    <source>
        <dbReference type="SAM" id="Phobius"/>
    </source>
</evidence>
<dbReference type="PaxDb" id="7159-AAEL017576-PA"/>
<dbReference type="eggNOG" id="KOG0202">
    <property type="taxonomic scope" value="Eukaryota"/>
</dbReference>
<feature type="transmembrane region" description="Helical" evidence="9">
    <location>
        <begin position="12"/>
        <end position="31"/>
    </location>
</feature>
<keyword evidence="2 9" id="KW-0812">Transmembrane</keyword>
<dbReference type="HOGENOM" id="CLU_1950554_0_0_1"/>
<accession>J9HGI1</accession>
<dbReference type="FunFam" id="1.20.1110.10:FF:000065">
    <property type="entry name" value="Sarcoplasmic/endoplasmic reticulum calcium ATPase 1"/>
    <property type="match status" value="1"/>
</dbReference>
<dbReference type="InterPro" id="IPR023298">
    <property type="entry name" value="ATPase_P-typ_TM_dom_sf"/>
</dbReference>
<keyword evidence="8 9" id="KW-0472">Membrane</keyword>
<dbReference type="SUPFAM" id="SSF81665">
    <property type="entry name" value="Calcium ATPase, transmembrane domain M"/>
    <property type="match status" value="1"/>
</dbReference>
<sequence length="129" mass="14323">MEKTPSKADEDLISYWIFFMAIGGHVVLPGGSGMPSTHLTFWQLTHHLSCIGSGDEFKGIDCKIFTDPHPMLIEMMNAMNSLSANQSLVTMPPWSNLSLIGSMCQSFALHFVILHVDVLYTVFQVTPPH</sequence>
<keyword evidence="7 9" id="KW-1133">Transmembrane helix</keyword>
<evidence type="ECO:0000256" key="5">
    <source>
        <dbReference type="ARBA" id="ARBA00022842"/>
    </source>
</evidence>
<dbReference type="EMBL" id="CH477805">
    <property type="protein sequence ID" value="EJY57942.1"/>
    <property type="molecule type" value="Genomic_DNA"/>
</dbReference>
<evidence type="ECO:0000256" key="3">
    <source>
        <dbReference type="ARBA" id="ARBA00022741"/>
    </source>
</evidence>
<evidence type="ECO:0000313" key="10">
    <source>
        <dbReference type="EMBL" id="EJY57942.1"/>
    </source>
</evidence>
<name>J9HGI1_AEDAE</name>
<evidence type="ECO:0000256" key="4">
    <source>
        <dbReference type="ARBA" id="ARBA00022840"/>
    </source>
</evidence>
<dbReference type="STRING" id="7159.J9HGI1"/>
<evidence type="ECO:0000256" key="7">
    <source>
        <dbReference type="ARBA" id="ARBA00022989"/>
    </source>
</evidence>
<comment type="subcellular location">
    <subcellularLocation>
        <location evidence="1">Membrane</location>
        <topology evidence="1">Multi-pass membrane protein</topology>
    </subcellularLocation>
</comment>
<evidence type="ECO:0000256" key="1">
    <source>
        <dbReference type="ARBA" id="ARBA00004141"/>
    </source>
</evidence>
<proteinExistence type="predicted"/>